<evidence type="ECO:0000313" key="2">
    <source>
        <dbReference type="EMBL" id="CAB4938845.1"/>
    </source>
</evidence>
<reference evidence="1" key="1">
    <citation type="submission" date="2020-05" db="EMBL/GenBank/DDBJ databases">
        <authorList>
            <person name="Chiriac C."/>
            <person name="Salcher M."/>
            <person name="Ghai R."/>
            <person name="Kavagutti S V."/>
        </authorList>
    </citation>
    <scope>NUCLEOTIDE SEQUENCE</scope>
</reference>
<dbReference type="EMBL" id="CAFBNC010000053">
    <property type="protein sequence ID" value="CAB4938845.1"/>
    <property type="molecule type" value="Genomic_DNA"/>
</dbReference>
<accession>A0A6J5YHT5</accession>
<organism evidence="1">
    <name type="scientific">freshwater metagenome</name>
    <dbReference type="NCBI Taxonomy" id="449393"/>
    <lineage>
        <taxon>unclassified sequences</taxon>
        <taxon>metagenomes</taxon>
        <taxon>ecological metagenomes</taxon>
    </lineage>
</organism>
<dbReference type="Gene3D" id="3.40.50.300">
    <property type="entry name" value="P-loop containing nucleotide triphosphate hydrolases"/>
    <property type="match status" value="1"/>
</dbReference>
<dbReference type="AlphaFoldDB" id="A0A6J5YHT5"/>
<dbReference type="SUPFAM" id="SSF52540">
    <property type="entry name" value="P-loop containing nucleoside triphosphate hydrolases"/>
    <property type="match status" value="1"/>
</dbReference>
<evidence type="ECO:0000313" key="1">
    <source>
        <dbReference type="EMBL" id="CAB4324117.1"/>
    </source>
</evidence>
<sequence>MSPSVYRRMKAPLRNVLEASPTLYCGAARLKTGRNREVVTRSSDLLVESFPRSGTTYLVASLGLAAPSVRIASHVHHKAHVQLAVRYGVPSFVLIREPMAACTSATVRLGDQVTFRQMLERWCRYYSALAELPQVQFVSFESATGDTAATVGRVLGSAGLSDRIVTAIDHDEIIAAVEAFSERRRKGDRDPMRVSVPTPERKARIKEVADEFRRQGGELLRQADEIYARIEAL</sequence>
<protein>
    <submittedName>
        <fullName evidence="1">Unannotated protein</fullName>
    </submittedName>
</protein>
<dbReference type="InterPro" id="IPR027417">
    <property type="entry name" value="P-loop_NTPase"/>
</dbReference>
<gene>
    <name evidence="1" type="ORF">UFOPK1392_01881</name>
    <name evidence="2" type="ORF">UFOPK3733_01155</name>
</gene>
<dbReference type="EMBL" id="CAEMXZ010000104">
    <property type="protein sequence ID" value="CAB4324117.1"/>
    <property type="molecule type" value="Genomic_DNA"/>
</dbReference>
<proteinExistence type="predicted"/>
<name>A0A6J5YHT5_9ZZZZ</name>